<name>A0A7J8ZHC5_9ROSI</name>
<proteinExistence type="predicted"/>
<dbReference type="AlphaFoldDB" id="A0A7J8ZHC5"/>
<protein>
    <submittedName>
        <fullName evidence="1">Uncharacterized protein</fullName>
    </submittedName>
</protein>
<organism evidence="1 2">
    <name type="scientific">Gossypium laxum</name>
    <dbReference type="NCBI Taxonomy" id="34288"/>
    <lineage>
        <taxon>Eukaryota</taxon>
        <taxon>Viridiplantae</taxon>
        <taxon>Streptophyta</taxon>
        <taxon>Embryophyta</taxon>
        <taxon>Tracheophyta</taxon>
        <taxon>Spermatophyta</taxon>
        <taxon>Magnoliopsida</taxon>
        <taxon>eudicotyledons</taxon>
        <taxon>Gunneridae</taxon>
        <taxon>Pentapetalae</taxon>
        <taxon>rosids</taxon>
        <taxon>malvids</taxon>
        <taxon>Malvales</taxon>
        <taxon>Malvaceae</taxon>
        <taxon>Malvoideae</taxon>
        <taxon>Gossypium</taxon>
    </lineage>
</organism>
<accession>A0A7J8ZHC5</accession>
<gene>
    <name evidence="1" type="ORF">Golax_010331</name>
</gene>
<sequence>MSDEYEPQFLTFLQSKNVKRKLKWLPGYVILQIVNSYDLWKELSVVKEICEFYNAPFNDKDFLSSIYLDKLENIDIEYVIKYLPQGRGTWNYRPDTELPTISIKFVWANGFSQQAGIFFPHLVTALCRRRREEKMNVLGSLKRKEKTAVRRGTSGSVEEKLDRMVQWMHETGPLLQEFEKMNRLHALNYPLDMFSSTLTHQDKGANFENEGVSQEYLGTEDVYEATF</sequence>
<dbReference type="EMBL" id="JABEZV010000005">
    <property type="protein sequence ID" value="MBA0711105.1"/>
    <property type="molecule type" value="Genomic_DNA"/>
</dbReference>
<comment type="caution">
    <text evidence="1">The sequence shown here is derived from an EMBL/GenBank/DDBJ whole genome shotgun (WGS) entry which is preliminary data.</text>
</comment>
<evidence type="ECO:0000313" key="2">
    <source>
        <dbReference type="Proteomes" id="UP000593574"/>
    </source>
</evidence>
<reference evidence="1 2" key="1">
    <citation type="journal article" date="2019" name="Genome Biol. Evol.">
        <title>Insights into the evolution of the New World diploid cottons (Gossypium, subgenus Houzingenia) based on genome sequencing.</title>
        <authorList>
            <person name="Grover C.E."/>
            <person name="Arick M.A. 2nd"/>
            <person name="Thrash A."/>
            <person name="Conover J.L."/>
            <person name="Sanders W.S."/>
            <person name="Peterson D.G."/>
            <person name="Frelichowski J.E."/>
            <person name="Scheffler J.A."/>
            <person name="Scheffler B.E."/>
            <person name="Wendel J.F."/>
        </authorList>
    </citation>
    <scope>NUCLEOTIDE SEQUENCE [LARGE SCALE GENOMIC DNA]</scope>
    <source>
        <strain evidence="1">4</strain>
        <tissue evidence="1">Leaf</tissue>
    </source>
</reference>
<keyword evidence="2" id="KW-1185">Reference proteome</keyword>
<evidence type="ECO:0000313" key="1">
    <source>
        <dbReference type="EMBL" id="MBA0711105.1"/>
    </source>
</evidence>
<dbReference type="Proteomes" id="UP000593574">
    <property type="component" value="Unassembled WGS sequence"/>
</dbReference>